<dbReference type="InterPro" id="IPR007462">
    <property type="entry name" value="COV1-like"/>
</dbReference>
<dbReference type="EMBL" id="CP018258">
    <property type="protein sequence ID" value="APV43967.1"/>
    <property type="molecule type" value="Genomic_DNA"/>
</dbReference>
<feature type="transmembrane region" description="Helical" evidence="1">
    <location>
        <begin position="21"/>
        <end position="42"/>
    </location>
</feature>
<keyword evidence="1" id="KW-0812">Transmembrane</keyword>
<protein>
    <submittedName>
        <fullName evidence="2">Putative membrane protein</fullName>
    </submittedName>
</protein>
<accession>A0A1P8F652</accession>
<feature type="transmembrane region" description="Helical" evidence="1">
    <location>
        <begin position="62"/>
        <end position="81"/>
    </location>
</feature>
<name>A0A1P8F652_9CHLR</name>
<evidence type="ECO:0000256" key="1">
    <source>
        <dbReference type="SAM" id="Phobius"/>
    </source>
</evidence>
<dbReference type="RefSeq" id="WP_076003709.1">
    <property type="nucleotide sequence ID" value="NZ_CP018258.1"/>
</dbReference>
<dbReference type="AlphaFoldDB" id="A0A1P8F652"/>
<organism evidence="2 3">
    <name type="scientific">Dehalogenimonas formicexedens</name>
    <dbReference type="NCBI Taxonomy" id="1839801"/>
    <lineage>
        <taxon>Bacteria</taxon>
        <taxon>Bacillati</taxon>
        <taxon>Chloroflexota</taxon>
        <taxon>Dehalococcoidia</taxon>
        <taxon>Dehalococcoidales</taxon>
        <taxon>Dehalococcoidaceae</taxon>
        <taxon>Dehalogenimonas</taxon>
    </lineage>
</organism>
<keyword evidence="3" id="KW-1185">Reference proteome</keyword>
<proteinExistence type="predicted"/>
<dbReference type="STRING" id="1839801.Dform_00612"/>
<dbReference type="OrthoDB" id="9780267at2"/>
<dbReference type="Proteomes" id="UP000185934">
    <property type="component" value="Chromosome"/>
</dbReference>
<dbReference type="KEGG" id="dfo:Dform_00612"/>
<dbReference type="PANTHER" id="PTHR31876:SF26">
    <property type="entry name" value="PROTEIN LIKE COV 2"/>
    <property type="match status" value="1"/>
</dbReference>
<keyword evidence="1" id="KW-1133">Transmembrane helix</keyword>
<dbReference type="PANTHER" id="PTHR31876">
    <property type="entry name" value="COV-LIKE PROTEIN 1"/>
    <property type="match status" value="1"/>
</dbReference>
<evidence type="ECO:0000313" key="3">
    <source>
        <dbReference type="Proteomes" id="UP000185934"/>
    </source>
</evidence>
<sequence>MAEPEMTTHNGTAWLQNIGRTFLAGLVVILPGALIFLGIVWLFDIADGILRPLVNLIFGRSFPGLGILLTLILILIVGVVTSNTIGDSIVRFGEYLVQRLPVLGQIYSGAKQAVQAISVPGAFRGGFRKVIILEYPRKGVFTLGFITNKVKDLDGSPFVTVFLPTTPLPHTGMWILASRDQILDTDVSFLKAIEMTISWGILSPKQISMRRSGDVRSPGMR</sequence>
<evidence type="ECO:0000313" key="2">
    <source>
        <dbReference type="EMBL" id="APV43967.1"/>
    </source>
</evidence>
<gene>
    <name evidence="2" type="ORF">Dform_00612</name>
</gene>
<reference evidence="3" key="1">
    <citation type="submission" date="2016-11" db="EMBL/GenBank/DDBJ databases">
        <title>Dehalogenimonas formicexedens sp. nov., a chlorinated alkane respiring bacterium isolated from contaminated groundwater.</title>
        <authorList>
            <person name="Key T.A."/>
            <person name="Bowman K.S."/>
            <person name="Lee I."/>
            <person name="Chun J."/>
            <person name="Albuquerque L."/>
            <person name="da Costa M.S."/>
            <person name="Rainey F.A."/>
            <person name="Moe W.M."/>
        </authorList>
    </citation>
    <scope>NUCLEOTIDE SEQUENCE [LARGE SCALE GENOMIC DNA]</scope>
    <source>
        <strain evidence="3">NSZ-14</strain>
    </source>
</reference>
<dbReference type="Pfam" id="PF04367">
    <property type="entry name" value="DUF502"/>
    <property type="match status" value="1"/>
</dbReference>
<keyword evidence="1" id="KW-0472">Membrane</keyword>